<gene>
    <name evidence="2" type="ORF">PSTT_15898</name>
</gene>
<evidence type="ECO:0000256" key="1">
    <source>
        <dbReference type="SAM" id="MobiDB-lite"/>
    </source>
</evidence>
<evidence type="ECO:0000313" key="2">
    <source>
        <dbReference type="EMBL" id="POV96002.1"/>
    </source>
</evidence>
<dbReference type="VEuPathDB" id="FungiDB:PSHT_04947"/>
<dbReference type="EMBL" id="PKSL01000316">
    <property type="protein sequence ID" value="POV96002.1"/>
    <property type="molecule type" value="Genomic_DNA"/>
</dbReference>
<proteinExistence type="predicted"/>
<accession>A0A2S4UFD8</accession>
<keyword evidence="3" id="KW-1185">Reference proteome</keyword>
<organism evidence="2 3">
    <name type="scientific">Puccinia striiformis</name>
    <dbReference type="NCBI Taxonomy" id="27350"/>
    <lineage>
        <taxon>Eukaryota</taxon>
        <taxon>Fungi</taxon>
        <taxon>Dikarya</taxon>
        <taxon>Basidiomycota</taxon>
        <taxon>Pucciniomycotina</taxon>
        <taxon>Pucciniomycetes</taxon>
        <taxon>Pucciniales</taxon>
        <taxon>Pucciniaceae</taxon>
        <taxon>Puccinia</taxon>
    </lineage>
</organism>
<evidence type="ECO:0000313" key="3">
    <source>
        <dbReference type="Proteomes" id="UP000239156"/>
    </source>
</evidence>
<feature type="region of interest" description="Disordered" evidence="1">
    <location>
        <begin position="42"/>
        <end position="78"/>
    </location>
</feature>
<comment type="caution">
    <text evidence="2">The sequence shown here is derived from an EMBL/GenBank/DDBJ whole genome shotgun (WGS) entry which is preliminary data.</text>
</comment>
<dbReference type="VEuPathDB" id="FungiDB:PSTT_15898"/>
<name>A0A2S4UFD8_9BASI</name>
<dbReference type="Proteomes" id="UP000239156">
    <property type="component" value="Unassembled WGS sequence"/>
</dbReference>
<reference evidence="2" key="1">
    <citation type="submission" date="2017-12" db="EMBL/GenBank/DDBJ databases">
        <title>Gene loss provides genomic basis for host adaptation in cereal stripe rust fungi.</title>
        <authorList>
            <person name="Xia C."/>
        </authorList>
    </citation>
    <scope>NUCLEOTIDE SEQUENCE [LARGE SCALE GENOMIC DNA]</scope>
    <source>
        <strain evidence="2">93-210</strain>
    </source>
</reference>
<feature type="region of interest" description="Disordered" evidence="1">
    <location>
        <begin position="279"/>
        <end position="306"/>
    </location>
</feature>
<dbReference type="AlphaFoldDB" id="A0A2S4UFD8"/>
<protein>
    <submittedName>
        <fullName evidence="2">Uncharacterized protein</fullName>
    </submittedName>
</protein>
<sequence length="425" mass="45469">MPINTLNFYHQLLKHYTASFPSSSSSNYGIFHLADCKPWHHSDHLGKPSSAQPPALPDSKGNLVPSEVATSPRCQNRPIVIRGESQHSVRLSSLVSLPTRSTSLPPPSALSTVIPSADQSPGLAIASTFVPRPEAHVVSTITPTANTTQTQAHLVTLSSTDLAALTTASPTSNYNINLTAKTVSPSPTISTNLPINMIISNTHDLSSKLPIIDAKSTATTTTTTITTQIVTPSSTDIPPTPVQLVQISPDNLPTTTIRAMSMLNEEQMSTLERQVDPRYRPPEGSELSQRTGCTPRLSPASSEEPDYNASISAVNGVEEGLAVALNDGVTVALYTGVDPASLAAIWDIPEDDSDKEVASSRGTPEICNLAATGSISVDSTEAPVNQQTATEYERLLREAELADYLEYVRENEYLQNHSDQPPQIS</sequence>